<dbReference type="Pfam" id="PF03466">
    <property type="entry name" value="LysR_substrate"/>
    <property type="match status" value="1"/>
</dbReference>
<dbReference type="InterPro" id="IPR036388">
    <property type="entry name" value="WH-like_DNA-bd_sf"/>
</dbReference>
<dbReference type="PROSITE" id="PS50931">
    <property type="entry name" value="HTH_LYSR"/>
    <property type="match status" value="1"/>
</dbReference>
<keyword evidence="7" id="KW-1185">Reference proteome</keyword>
<dbReference type="SUPFAM" id="SSF46785">
    <property type="entry name" value="Winged helix' DNA-binding domain"/>
    <property type="match status" value="1"/>
</dbReference>
<evidence type="ECO:0000313" key="7">
    <source>
        <dbReference type="Proteomes" id="UP000061010"/>
    </source>
</evidence>
<protein>
    <submittedName>
        <fullName evidence="6">Oxidative stress transcriptional regulator</fullName>
    </submittedName>
</protein>
<accession>A0A0S1AW04</accession>
<dbReference type="Proteomes" id="UP000061010">
    <property type="component" value="Chromosome"/>
</dbReference>
<evidence type="ECO:0000256" key="4">
    <source>
        <dbReference type="ARBA" id="ARBA00023163"/>
    </source>
</evidence>
<dbReference type="GO" id="GO:0003677">
    <property type="term" value="F:DNA binding"/>
    <property type="evidence" value="ECO:0007669"/>
    <property type="project" value="UniProtKB-KW"/>
</dbReference>
<gene>
    <name evidence="6" type="primary">oxyR_1</name>
    <name evidence="6" type="ORF">AOT14_05010</name>
</gene>
<evidence type="ECO:0000256" key="1">
    <source>
        <dbReference type="ARBA" id="ARBA00009437"/>
    </source>
</evidence>
<keyword evidence="3" id="KW-0238">DNA-binding</keyword>
<keyword evidence="4" id="KW-0804">Transcription</keyword>
<dbReference type="KEGG" id="sacz:AOT14_05010"/>
<dbReference type="Gene3D" id="1.10.10.10">
    <property type="entry name" value="Winged helix-like DNA-binding domain superfamily/Winged helix DNA-binding domain"/>
    <property type="match status" value="1"/>
</dbReference>
<dbReference type="GO" id="GO:0032993">
    <property type="term" value="C:protein-DNA complex"/>
    <property type="evidence" value="ECO:0007669"/>
    <property type="project" value="TreeGrafter"/>
</dbReference>
<dbReference type="InterPro" id="IPR000847">
    <property type="entry name" value="LysR_HTH_N"/>
</dbReference>
<dbReference type="Gene3D" id="3.40.190.290">
    <property type="match status" value="1"/>
</dbReference>
<proteinExistence type="inferred from homology"/>
<dbReference type="CDD" id="cd05466">
    <property type="entry name" value="PBP2_LTTR_substrate"/>
    <property type="match status" value="1"/>
</dbReference>
<dbReference type="PANTHER" id="PTHR30346">
    <property type="entry name" value="TRANSCRIPTIONAL DUAL REGULATOR HCAR-RELATED"/>
    <property type="match status" value="1"/>
</dbReference>
<dbReference type="OrthoDB" id="5289754at2"/>
<dbReference type="SUPFAM" id="SSF53850">
    <property type="entry name" value="Periplasmic binding protein-like II"/>
    <property type="match status" value="1"/>
</dbReference>
<name>A0A0S1AW04_9GAMM</name>
<dbReference type="PANTHER" id="PTHR30346:SF28">
    <property type="entry name" value="HTH-TYPE TRANSCRIPTIONAL REGULATOR CYNR"/>
    <property type="match status" value="1"/>
</dbReference>
<organism evidence="6 7">
    <name type="scientific">Stenotrophomonas acidaminiphila</name>
    <dbReference type="NCBI Taxonomy" id="128780"/>
    <lineage>
        <taxon>Bacteria</taxon>
        <taxon>Pseudomonadati</taxon>
        <taxon>Pseudomonadota</taxon>
        <taxon>Gammaproteobacteria</taxon>
        <taxon>Lysobacterales</taxon>
        <taxon>Lysobacteraceae</taxon>
        <taxon>Stenotrophomonas</taxon>
    </lineage>
</organism>
<feature type="domain" description="HTH lysR-type" evidence="5">
    <location>
        <begin position="1"/>
        <end position="58"/>
    </location>
</feature>
<dbReference type="InterPro" id="IPR005119">
    <property type="entry name" value="LysR_subst-bd"/>
</dbReference>
<sequence length="291" mass="32947">MELHQISYFIHLAETLNFTSAAKLSGVSQPSLTRAILRLEQELGGPLIYRKGKNSRLTGLGQHVELEFRRMLVALESVRQHSDNWAQGKHQVLDIAVAPTVGATYFVPFLLSALEQIPSIEFKLHSLKSSEDVSGLMSGRYHACIFPQSSRPDIRLSVVPLFRERLVLGCAADHPLAAFDTIHVEDLVEYPFIDRLNCEYRGQIQDHFTRREVVMRPRFRTDREDWVQHVVAKSMAVCILPERSVAVPGMVTRLIEGLTLEHDLVMAMASGSATPVELKQFVQFASNYEWH</sequence>
<evidence type="ECO:0000256" key="2">
    <source>
        <dbReference type="ARBA" id="ARBA00023015"/>
    </source>
</evidence>
<comment type="similarity">
    <text evidence="1">Belongs to the LysR transcriptional regulatory family.</text>
</comment>
<reference evidence="6 7" key="1">
    <citation type="journal article" date="2015" name="Genome Announc.">
        <title>Complete Genome Sequencing of Stenotrophomonas acidaminiphila ZAC14D2_NAIMI4_2, a Multidrug-Resistant Strain Isolated from Sediments of a Polluted River in Mexico, Uncovers New Antibiotic Resistance Genes and a Novel Class-II Lasso Peptide Biosynthesis Gene Cluster.</title>
        <authorList>
            <person name="Vinuesa P."/>
            <person name="Ochoa-Sanchez L.E."/>
        </authorList>
    </citation>
    <scope>NUCLEOTIDE SEQUENCE [LARGE SCALE GENOMIC DNA]</scope>
    <source>
        <strain evidence="6 7">ZAC14D2_NAIMI4_2</strain>
    </source>
</reference>
<dbReference type="GO" id="GO:0003700">
    <property type="term" value="F:DNA-binding transcription factor activity"/>
    <property type="evidence" value="ECO:0007669"/>
    <property type="project" value="InterPro"/>
</dbReference>
<dbReference type="PRINTS" id="PR00039">
    <property type="entry name" value="HTHLYSR"/>
</dbReference>
<dbReference type="EMBL" id="CP012900">
    <property type="protein sequence ID" value="ALJ26946.1"/>
    <property type="molecule type" value="Genomic_DNA"/>
</dbReference>
<evidence type="ECO:0000256" key="3">
    <source>
        <dbReference type="ARBA" id="ARBA00023125"/>
    </source>
</evidence>
<dbReference type="AlphaFoldDB" id="A0A0S1AW04"/>
<dbReference type="InterPro" id="IPR036390">
    <property type="entry name" value="WH_DNA-bd_sf"/>
</dbReference>
<dbReference type="Pfam" id="PF00126">
    <property type="entry name" value="HTH_1"/>
    <property type="match status" value="1"/>
</dbReference>
<keyword evidence="2" id="KW-0805">Transcription regulation</keyword>
<evidence type="ECO:0000313" key="6">
    <source>
        <dbReference type="EMBL" id="ALJ26946.1"/>
    </source>
</evidence>
<evidence type="ECO:0000259" key="5">
    <source>
        <dbReference type="PROSITE" id="PS50931"/>
    </source>
</evidence>
<dbReference type="PATRIC" id="fig|128780.6.peg.509"/>